<feature type="domain" description="Cation-transporting P-type ATPase C-terminal" evidence="8">
    <location>
        <begin position="239"/>
        <end position="388"/>
    </location>
</feature>
<evidence type="ECO:0000256" key="4">
    <source>
        <dbReference type="ARBA" id="ARBA00022842"/>
    </source>
</evidence>
<dbReference type="Gene3D" id="3.40.1110.10">
    <property type="entry name" value="Calcium-transporting ATPase, cytoplasmic domain N"/>
    <property type="match status" value="1"/>
</dbReference>
<feature type="transmembrane region" description="Helical" evidence="7">
    <location>
        <begin position="357"/>
        <end position="383"/>
    </location>
</feature>
<evidence type="ECO:0000256" key="5">
    <source>
        <dbReference type="ARBA" id="ARBA00022989"/>
    </source>
</evidence>
<dbReference type="Pfam" id="PF00689">
    <property type="entry name" value="Cation_ATPase_C"/>
    <property type="match status" value="1"/>
</dbReference>
<keyword evidence="3" id="KW-0479">Metal-binding</keyword>
<evidence type="ECO:0000256" key="1">
    <source>
        <dbReference type="ARBA" id="ARBA00004127"/>
    </source>
</evidence>
<dbReference type="PANTHER" id="PTHR24093">
    <property type="entry name" value="CATION TRANSPORTING ATPASE"/>
    <property type="match status" value="1"/>
</dbReference>
<dbReference type="Gene3D" id="1.20.1110.10">
    <property type="entry name" value="Calcium-transporting ATPase, transmembrane domain"/>
    <property type="match status" value="1"/>
</dbReference>
<evidence type="ECO:0000256" key="7">
    <source>
        <dbReference type="SAM" id="Phobius"/>
    </source>
</evidence>
<dbReference type="Pfam" id="PF13246">
    <property type="entry name" value="Cation_ATPase"/>
    <property type="match status" value="1"/>
</dbReference>
<dbReference type="STRING" id="685588.A0A067SF50"/>
<dbReference type="GO" id="GO:0012505">
    <property type="term" value="C:endomembrane system"/>
    <property type="evidence" value="ECO:0007669"/>
    <property type="project" value="UniProtKB-SubCell"/>
</dbReference>
<dbReference type="InterPro" id="IPR023299">
    <property type="entry name" value="ATPase_P-typ_cyto_dom_N"/>
</dbReference>
<accession>A0A067SF50</accession>
<organism evidence="9 10">
    <name type="scientific">Galerina marginata (strain CBS 339.88)</name>
    <dbReference type="NCBI Taxonomy" id="685588"/>
    <lineage>
        <taxon>Eukaryota</taxon>
        <taxon>Fungi</taxon>
        <taxon>Dikarya</taxon>
        <taxon>Basidiomycota</taxon>
        <taxon>Agaricomycotina</taxon>
        <taxon>Agaricomycetes</taxon>
        <taxon>Agaricomycetidae</taxon>
        <taxon>Agaricales</taxon>
        <taxon>Agaricineae</taxon>
        <taxon>Strophariaceae</taxon>
        <taxon>Galerina</taxon>
    </lineage>
</organism>
<dbReference type="GO" id="GO:0005886">
    <property type="term" value="C:plasma membrane"/>
    <property type="evidence" value="ECO:0007669"/>
    <property type="project" value="TreeGrafter"/>
</dbReference>
<dbReference type="SUPFAM" id="SSF81665">
    <property type="entry name" value="Calcium ATPase, transmembrane domain M"/>
    <property type="match status" value="1"/>
</dbReference>
<dbReference type="GO" id="GO:0046872">
    <property type="term" value="F:metal ion binding"/>
    <property type="evidence" value="ECO:0007669"/>
    <property type="project" value="UniProtKB-KW"/>
</dbReference>
<feature type="transmembrane region" description="Helical" evidence="7">
    <location>
        <begin position="318"/>
        <end position="337"/>
    </location>
</feature>
<dbReference type="Proteomes" id="UP000027222">
    <property type="component" value="Unassembled WGS sequence"/>
</dbReference>
<comment type="subcellular location">
    <subcellularLocation>
        <location evidence="1">Endomembrane system</location>
        <topology evidence="1">Multi-pass membrane protein</topology>
    </subcellularLocation>
</comment>
<dbReference type="InterPro" id="IPR023298">
    <property type="entry name" value="ATPase_P-typ_TM_dom_sf"/>
</dbReference>
<keyword evidence="2 7" id="KW-0812">Transmembrane</keyword>
<dbReference type="InterPro" id="IPR006068">
    <property type="entry name" value="ATPase_P-typ_cation-transptr_C"/>
</dbReference>
<dbReference type="EMBL" id="KL142451">
    <property type="protein sequence ID" value="KDR65383.1"/>
    <property type="molecule type" value="Genomic_DNA"/>
</dbReference>
<name>A0A067SF50_GALM3</name>
<dbReference type="GO" id="GO:0006874">
    <property type="term" value="P:intracellular calcium ion homeostasis"/>
    <property type="evidence" value="ECO:0007669"/>
    <property type="project" value="TreeGrafter"/>
</dbReference>
<dbReference type="InterPro" id="IPR023214">
    <property type="entry name" value="HAD_sf"/>
</dbReference>
<proteinExistence type="predicted"/>
<keyword evidence="6 7" id="KW-0472">Membrane</keyword>
<evidence type="ECO:0000313" key="9">
    <source>
        <dbReference type="EMBL" id="KDR65383.1"/>
    </source>
</evidence>
<dbReference type="HOGENOM" id="CLU_002360_10_7_1"/>
<keyword evidence="10" id="KW-1185">Reference proteome</keyword>
<gene>
    <name evidence="9" type="ORF">GALMADRAFT_81938</name>
</gene>
<dbReference type="PRINTS" id="PR00119">
    <property type="entry name" value="CATATPASE"/>
</dbReference>
<reference evidence="10" key="1">
    <citation type="journal article" date="2014" name="Proc. Natl. Acad. Sci. U.S.A.">
        <title>Extensive sampling of basidiomycete genomes demonstrates inadequacy of the white-rot/brown-rot paradigm for wood decay fungi.</title>
        <authorList>
            <person name="Riley R."/>
            <person name="Salamov A.A."/>
            <person name="Brown D.W."/>
            <person name="Nagy L.G."/>
            <person name="Floudas D."/>
            <person name="Held B.W."/>
            <person name="Levasseur A."/>
            <person name="Lombard V."/>
            <person name="Morin E."/>
            <person name="Otillar R."/>
            <person name="Lindquist E.A."/>
            <person name="Sun H."/>
            <person name="LaButti K.M."/>
            <person name="Schmutz J."/>
            <person name="Jabbour D."/>
            <person name="Luo H."/>
            <person name="Baker S.E."/>
            <person name="Pisabarro A.G."/>
            <person name="Walton J.D."/>
            <person name="Blanchette R.A."/>
            <person name="Henrissat B."/>
            <person name="Martin F."/>
            <person name="Cullen D."/>
            <person name="Hibbett D.S."/>
            <person name="Grigoriev I.V."/>
        </authorList>
    </citation>
    <scope>NUCLEOTIDE SEQUENCE [LARGE SCALE GENOMIC DNA]</scope>
    <source>
        <strain evidence="10">CBS 339.88</strain>
    </source>
</reference>
<dbReference type="AlphaFoldDB" id="A0A067SF50"/>
<protein>
    <recommendedName>
        <fullName evidence="8">Cation-transporting P-type ATPase C-terminal domain-containing protein</fullName>
    </recommendedName>
</protein>
<dbReference type="PANTHER" id="PTHR24093:SF369">
    <property type="entry name" value="CALCIUM-TRANSPORTING ATPASE"/>
    <property type="match status" value="1"/>
</dbReference>
<dbReference type="Gene3D" id="3.40.50.1000">
    <property type="entry name" value="HAD superfamily/HAD-like"/>
    <property type="match status" value="1"/>
</dbReference>
<evidence type="ECO:0000259" key="8">
    <source>
        <dbReference type="Pfam" id="PF00689"/>
    </source>
</evidence>
<keyword evidence="5 7" id="KW-1133">Transmembrane helix</keyword>
<sequence>MTIVVYQPLYANQALRTIALCYRDLDSWPPARMSFDENGDVPFDDLAKDLTLIGITGIEDPLRDGVGDAVLKCHRAGVTVKMCTGDNVLTARFIATQCGIFTKGGIIMEGPVFRKLSHTEMIEIVPRLQVLARSSPEDRKVLVETLKMIGAVGVLKTANVGFSMGIISSSAYIRAADYTSLETSYFDTELRYSLLNHLVQYSYRLKKIRARLYANYFEARVAHIVARMPLDAPTAQCYVQLLWINIIMDTFAALALATDPATGKLLERKPDKKAAPLFSVDMYKIILMQSIYQIIVILLFHFRSIVILGMEHTTHNELVIKTLVFNAFVFAQIFISINCRRLDNRLNVFEGILKNRFFIAITLIGMSLSILSALHAQSIFYIANLQAKKT</sequence>
<dbReference type="GO" id="GO:0000166">
    <property type="term" value="F:nucleotide binding"/>
    <property type="evidence" value="ECO:0007669"/>
    <property type="project" value="InterPro"/>
</dbReference>
<dbReference type="InterPro" id="IPR036412">
    <property type="entry name" value="HAD-like_sf"/>
</dbReference>
<keyword evidence="4" id="KW-0460">Magnesium</keyword>
<evidence type="ECO:0000313" key="10">
    <source>
        <dbReference type="Proteomes" id="UP000027222"/>
    </source>
</evidence>
<evidence type="ECO:0000256" key="3">
    <source>
        <dbReference type="ARBA" id="ARBA00022723"/>
    </source>
</evidence>
<dbReference type="OrthoDB" id="3352408at2759"/>
<dbReference type="SUPFAM" id="SSF81660">
    <property type="entry name" value="Metal cation-transporting ATPase, ATP-binding domain N"/>
    <property type="match status" value="1"/>
</dbReference>
<evidence type="ECO:0000256" key="6">
    <source>
        <dbReference type="ARBA" id="ARBA00023136"/>
    </source>
</evidence>
<feature type="transmembrane region" description="Helical" evidence="7">
    <location>
        <begin position="285"/>
        <end position="306"/>
    </location>
</feature>
<dbReference type="GO" id="GO:0005388">
    <property type="term" value="F:P-type calcium transporter activity"/>
    <property type="evidence" value="ECO:0007669"/>
    <property type="project" value="TreeGrafter"/>
</dbReference>
<dbReference type="SUPFAM" id="SSF56784">
    <property type="entry name" value="HAD-like"/>
    <property type="match status" value="1"/>
</dbReference>
<evidence type="ECO:0000256" key="2">
    <source>
        <dbReference type="ARBA" id="ARBA00022692"/>
    </source>
</evidence>